<dbReference type="InterPro" id="IPR020846">
    <property type="entry name" value="MFS_dom"/>
</dbReference>
<gene>
    <name evidence="10" type="ORF">AWB69_01298</name>
</gene>
<keyword evidence="2" id="KW-0813">Transport</keyword>
<evidence type="ECO:0000256" key="1">
    <source>
        <dbReference type="ARBA" id="ARBA00004651"/>
    </source>
</evidence>
<evidence type="ECO:0000256" key="7">
    <source>
        <dbReference type="SAM" id="MobiDB-lite"/>
    </source>
</evidence>
<name>A0A158FJR5_9BURK</name>
<evidence type="ECO:0000256" key="3">
    <source>
        <dbReference type="ARBA" id="ARBA00022475"/>
    </source>
</evidence>
<feature type="transmembrane region" description="Helical" evidence="8">
    <location>
        <begin position="426"/>
        <end position="447"/>
    </location>
</feature>
<keyword evidence="6 8" id="KW-0472">Membrane</keyword>
<dbReference type="GO" id="GO:0022857">
    <property type="term" value="F:transmembrane transporter activity"/>
    <property type="evidence" value="ECO:0007669"/>
    <property type="project" value="InterPro"/>
</dbReference>
<dbReference type="AlphaFoldDB" id="A0A158FJR5"/>
<evidence type="ECO:0000256" key="6">
    <source>
        <dbReference type="ARBA" id="ARBA00023136"/>
    </source>
</evidence>
<dbReference type="SUPFAM" id="SSF103473">
    <property type="entry name" value="MFS general substrate transporter"/>
    <property type="match status" value="1"/>
</dbReference>
<reference evidence="10 11" key="1">
    <citation type="submission" date="2016-01" db="EMBL/GenBank/DDBJ databases">
        <authorList>
            <person name="Oliw E.H."/>
        </authorList>
    </citation>
    <scope>NUCLEOTIDE SEQUENCE [LARGE SCALE GENOMIC DNA]</scope>
    <source>
        <strain evidence="10">LMG 27134</strain>
    </source>
</reference>
<evidence type="ECO:0000313" key="10">
    <source>
        <dbReference type="EMBL" id="SAL20112.1"/>
    </source>
</evidence>
<feature type="transmembrane region" description="Helical" evidence="8">
    <location>
        <begin position="276"/>
        <end position="295"/>
    </location>
</feature>
<evidence type="ECO:0000256" key="8">
    <source>
        <dbReference type="SAM" id="Phobius"/>
    </source>
</evidence>
<evidence type="ECO:0000259" key="9">
    <source>
        <dbReference type="PROSITE" id="PS50850"/>
    </source>
</evidence>
<dbReference type="InterPro" id="IPR005828">
    <property type="entry name" value="MFS_sugar_transport-like"/>
</dbReference>
<feature type="transmembrane region" description="Helical" evidence="8">
    <location>
        <begin position="171"/>
        <end position="194"/>
    </location>
</feature>
<keyword evidence="4 8" id="KW-0812">Transmembrane</keyword>
<feature type="transmembrane region" description="Helical" evidence="8">
    <location>
        <begin position="52"/>
        <end position="71"/>
    </location>
</feature>
<organism evidence="10 11">
    <name type="scientific">Caballeronia udeis</name>
    <dbReference type="NCBI Taxonomy" id="1232866"/>
    <lineage>
        <taxon>Bacteria</taxon>
        <taxon>Pseudomonadati</taxon>
        <taxon>Pseudomonadota</taxon>
        <taxon>Betaproteobacteria</taxon>
        <taxon>Burkholderiales</taxon>
        <taxon>Burkholderiaceae</taxon>
        <taxon>Caballeronia</taxon>
    </lineage>
</organism>
<accession>A0A158FJR5</accession>
<feature type="transmembrane region" description="Helical" evidence="8">
    <location>
        <begin position="133"/>
        <end position="151"/>
    </location>
</feature>
<evidence type="ECO:0000256" key="4">
    <source>
        <dbReference type="ARBA" id="ARBA00022692"/>
    </source>
</evidence>
<dbReference type="EMBL" id="FCOK02000005">
    <property type="protein sequence ID" value="SAL20112.1"/>
    <property type="molecule type" value="Genomic_DNA"/>
</dbReference>
<dbReference type="PROSITE" id="PS50850">
    <property type="entry name" value="MFS"/>
    <property type="match status" value="1"/>
</dbReference>
<feature type="transmembrane region" description="Helical" evidence="8">
    <location>
        <begin position="333"/>
        <end position="353"/>
    </location>
</feature>
<sequence>MDLQHPTVPAQASAATQVPPSGAAKRAPVSPQQLRRAILTGAVGSALEYYDFAIFGLASALVFSHIFFPALGTKAGLMASFGTYGAGFLARPFGGLFFGSIGDRKGRKFVLLVTIAIMGTSTTLVGFLPSGTVGAVALVLLRLLQGFGAGAEQAGASTLMAEVAPVRQRGFFAALPFVGIFGGLGLATATFSVMQHVLGEQAILAWAWRIPFLSSVLLIGVAVWIRLRLRESPAFISLEGAHAVIKSPMKTVITHARRPVLAATLMRFAEQGGSTIYTTVVIAFLGGTVAAKLGVRPSELTSIGTTGALIASMASVVTTPLFGALSDRIGRIAVYRGGAIFMLLWSVPSWWMVNTGDALWVDVAMFGGLALGANSMLGAQCAHFSELFGNRYRYSGVALARELGAVLSGGIAPLLGIYLVGLSGGAFWVMGIYMATLSVITLIGVSLSTETRQRDLTELNDAVS</sequence>
<dbReference type="PROSITE" id="PS00217">
    <property type="entry name" value="SUGAR_TRANSPORT_2"/>
    <property type="match status" value="1"/>
</dbReference>
<evidence type="ECO:0000256" key="2">
    <source>
        <dbReference type="ARBA" id="ARBA00022448"/>
    </source>
</evidence>
<dbReference type="PANTHER" id="PTHR43045:SF4">
    <property type="entry name" value="TRANSPORTER YDFJ-RELATED"/>
    <property type="match status" value="1"/>
</dbReference>
<feature type="transmembrane region" description="Helical" evidence="8">
    <location>
        <begin position="398"/>
        <end position="420"/>
    </location>
</feature>
<feature type="transmembrane region" description="Helical" evidence="8">
    <location>
        <begin position="307"/>
        <end position="326"/>
    </location>
</feature>
<dbReference type="InterPro" id="IPR036259">
    <property type="entry name" value="MFS_trans_sf"/>
</dbReference>
<dbReference type="RefSeq" id="WP_082913280.1">
    <property type="nucleotide sequence ID" value="NZ_FCOK02000005.1"/>
</dbReference>
<proteinExistence type="predicted"/>
<dbReference type="PANTHER" id="PTHR43045">
    <property type="entry name" value="SHIKIMATE TRANSPORTER"/>
    <property type="match status" value="1"/>
</dbReference>
<dbReference type="Proteomes" id="UP000054683">
    <property type="component" value="Unassembled WGS sequence"/>
</dbReference>
<dbReference type="GO" id="GO:0005886">
    <property type="term" value="C:plasma membrane"/>
    <property type="evidence" value="ECO:0007669"/>
    <property type="project" value="UniProtKB-SubCell"/>
</dbReference>
<evidence type="ECO:0000313" key="11">
    <source>
        <dbReference type="Proteomes" id="UP000054683"/>
    </source>
</evidence>
<evidence type="ECO:0000256" key="5">
    <source>
        <dbReference type="ARBA" id="ARBA00022989"/>
    </source>
</evidence>
<keyword evidence="3" id="KW-1003">Cell membrane</keyword>
<dbReference type="Gene3D" id="1.20.1250.20">
    <property type="entry name" value="MFS general substrate transporter like domains"/>
    <property type="match status" value="2"/>
</dbReference>
<dbReference type="InterPro" id="IPR005829">
    <property type="entry name" value="Sugar_transporter_CS"/>
</dbReference>
<feature type="transmembrane region" description="Helical" evidence="8">
    <location>
        <begin position="359"/>
        <end position="377"/>
    </location>
</feature>
<protein>
    <submittedName>
        <fullName evidence="10">Major facilitator transporter</fullName>
    </submittedName>
</protein>
<dbReference type="OrthoDB" id="6766492at2"/>
<comment type="subcellular location">
    <subcellularLocation>
        <location evidence="1">Cell membrane</location>
        <topology evidence="1">Multi-pass membrane protein</topology>
    </subcellularLocation>
</comment>
<feature type="transmembrane region" description="Helical" evidence="8">
    <location>
        <begin position="109"/>
        <end position="127"/>
    </location>
</feature>
<feature type="region of interest" description="Disordered" evidence="7">
    <location>
        <begin position="1"/>
        <end position="29"/>
    </location>
</feature>
<feature type="domain" description="Major facilitator superfamily (MFS) profile" evidence="9">
    <location>
        <begin position="37"/>
        <end position="449"/>
    </location>
</feature>
<keyword evidence="5 8" id="KW-1133">Transmembrane helix</keyword>
<dbReference type="Pfam" id="PF00083">
    <property type="entry name" value="Sugar_tr"/>
    <property type="match status" value="2"/>
</dbReference>
<feature type="transmembrane region" description="Helical" evidence="8">
    <location>
        <begin position="77"/>
        <end position="97"/>
    </location>
</feature>
<feature type="transmembrane region" description="Helical" evidence="8">
    <location>
        <begin position="206"/>
        <end position="225"/>
    </location>
</feature>